<comment type="caution">
    <text evidence="1">The sequence shown here is derived from an EMBL/GenBank/DDBJ whole genome shotgun (WGS) entry which is preliminary data.</text>
</comment>
<evidence type="ECO:0000313" key="2">
    <source>
        <dbReference type="Proteomes" id="UP000032066"/>
    </source>
</evidence>
<dbReference type="AlphaFoldDB" id="A0A0D0NEH4"/>
<dbReference type="STRING" id="2064.TR51_03830"/>
<dbReference type="PATRIC" id="fig|2064.6.peg.857"/>
<protein>
    <submittedName>
        <fullName evidence="1">Uncharacterized protein</fullName>
    </submittedName>
</protein>
<reference evidence="1 2" key="1">
    <citation type="submission" date="2015-02" db="EMBL/GenBank/DDBJ databases">
        <title>Draft genome sequence of Kitasatospora griseola MF730-N6, a bafilomycin, terpentecin and satosporin producer.</title>
        <authorList>
            <person name="Arens J.C."/>
            <person name="Haltli B."/>
            <person name="Kerr R.G."/>
        </authorList>
    </citation>
    <scope>NUCLEOTIDE SEQUENCE [LARGE SCALE GENOMIC DNA]</scope>
    <source>
        <strain evidence="1 2">MF730-N6</strain>
    </source>
</reference>
<dbReference type="OrthoDB" id="4194220at2"/>
<accession>A0A0D0NEH4</accession>
<dbReference type="Proteomes" id="UP000032066">
    <property type="component" value="Unassembled WGS sequence"/>
</dbReference>
<organism evidence="1 2">
    <name type="scientific">Kitasatospora griseola</name>
    <name type="common">Streptomyces griseolosporeus</name>
    <dbReference type="NCBI Taxonomy" id="2064"/>
    <lineage>
        <taxon>Bacteria</taxon>
        <taxon>Bacillati</taxon>
        <taxon>Actinomycetota</taxon>
        <taxon>Actinomycetes</taxon>
        <taxon>Kitasatosporales</taxon>
        <taxon>Streptomycetaceae</taxon>
        <taxon>Kitasatospora</taxon>
    </lineage>
</organism>
<keyword evidence="2" id="KW-1185">Reference proteome</keyword>
<dbReference type="EMBL" id="JXZB01000001">
    <property type="protein sequence ID" value="KIQ66655.1"/>
    <property type="molecule type" value="Genomic_DNA"/>
</dbReference>
<dbReference type="RefSeq" id="WP_043907981.1">
    <property type="nucleotide sequence ID" value="NZ_JXZB01000001.1"/>
</dbReference>
<evidence type="ECO:0000313" key="1">
    <source>
        <dbReference type="EMBL" id="KIQ66655.1"/>
    </source>
</evidence>
<gene>
    <name evidence="1" type="ORF">TR51_03830</name>
</gene>
<name>A0A0D0NEH4_KITGR</name>
<sequence>MAGELLPHVPRERVPAAEPVVRTPLGPLAFAAALDGRPRPGVPDTLWRLPSGARIARWAGPEADLELLLTAYLPEPTGFSRVVTEAWAALWHLRARRAVRRPAPTVRLADPPPGTENGYGGGQYLAALEITGAGHDLALAGEDAEAICRRAADGTGVPACWAGESAAVEEHRHGWGEEYLWDRHALRWTLPDLLPGEHLLLPVAAAWLPTGPDDDASARWAADLRLEVILAAAEGPALRG</sequence>
<proteinExistence type="predicted"/>